<feature type="transmembrane region" description="Helical" evidence="10">
    <location>
        <begin position="91"/>
        <end position="114"/>
    </location>
</feature>
<comment type="similarity">
    <text evidence="8">Belongs to the ATOS family.</text>
</comment>
<name>A0A1I7WK40_HETBA</name>
<dbReference type="Gene3D" id="3.30.40.10">
    <property type="entry name" value="Zinc/RING finger domain, C3HC4 (zinc finger)"/>
    <property type="match status" value="1"/>
</dbReference>
<dbReference type="Pfam" id="PF13915">
    <property type="entry name" value="DUF4210"/>
    <property type="match status" value="1"/>
</dbReference>
<dbReference type="InterPro" id="IPR033473">
    <property type="entry name" value="Atos-like_C"/>
</dbReference>
<proteinExistence type="inferred from homology"/>
<keyword evidence="5" id="KW-0862">Zinc</keyword>
<dbReference type="PANTHER" id="PTHR13199">
    <property type="entry name" value="GH03947P"/>
    <property type="match status" value="1"/>
</dbReference>
<feature type="region of interest" description="Disordered" evidence="9">
    <location>
        <begin position="848"/>
        <end position="882"/>
    </location>
</feature>
<evidence type="ECO:0000259" key="13">
    <source>
        <dbReference type="SMART" id="SM01177"/>
    </source>
</evidence>
<sequence length="1110" mass="125640">MDFARIDLRNHQEQMHESLKVMKIVAIRVLETALRLPGLILLELWWRNRDISFEEITQEMLNKAPFNSYLDISTILDFVHRRNFDHSAALILSYSAHNVACSMVMLFICIYVLNRVPDMVQGLRTTFRQVKAIFVIRGLAGGCVTVWRRLRIAELMTCAWLTMFFIRMYIEMLEKGRSWREAGPALLSGIAESTNTPISLLALALTVSFVCKWIVDGAQMAIGGRRDHGHVLAHSGYTEALTLVLLCAQTGLLGMKTELKAFLLGLVLFIVMSALLQSLYELLEPQLLSLAASASASRGRHFRCLTLAFILLIAPVIMAFAITAFLPIDLWCVILCVIIVSNCILTAVHAASSTVQYIIGMIESRAVEPWERSDDLLFAARTITKVIELIVALIVVVYGIYFTFTGNWTLATLAVLVFHIIFNVYRRMEILLGSISARRAAVKNISRLPRASKEELSAHGDVCAICFMEMWEEARVTPCNHFFHGACLRKWLSVKQMSFNITGSFRIRSTVFTAFSNLATVSCSSHPAVASKKKSNLKERMDQLQHIPDFPYSTDYTKCIYDYICQNTLQVKLRPPPWTRRWELFNYKGIEDSWTQATPWFKRKLHKTKVSVQSIFFPLLCCIFLKIIDIVFLRCGKIMDTCNILFKTIIAHSSCGQSCARAIPVELWTIRLQKDVEKNGLAPLFLKNAIRSHLHFSQLNSWIASREGCLAEGYLCTYRLVSRPKFPANSKYSVADHTFPVCRLNRNTVVIVSVDYIKHNEIPLPVGLCLNLSRFTIIIFYGNEMRRLKHKSLPAFSPDGPAPKFPAITNNKDDQKPIPRTPPIFRISQRTINEENDVDHLAKFMQQTHTISDKGRGRQRTKSGGTLGFNKVTGLPLHSSPAPLARQRNLSASEIVLPDQRLSRGSHPGSLLGNFEESALNGRLDPVTRLDGFTLQLAASGSFTSPHVSLPVSTYVFDLNNDSDNTPTPFLGTCSLDYLGKKKYRVPKEGTIQATLFNPQGTVVKVFVASYEMSDMPPSSQTFLRQRTFLKRQEDTQIDKHLVHLIHLRLATDRRCRIYLHTDVRILFSQNSTLDGLNMEVKGKVGMGSDRYRLVTETEMPRHPRYSPKK</sequence>
<evidence type="ECO:0000313" key="15">
    <source>
        <dbReference type="WBParaSite" id="Hba_05406"/>
    </source>
</evidence>
<dbReference type="Pfam" id="PF13705">
    <property type="entry name" value="TRC8_N"/>
    <property type="match status" value="1"/>
</dbReference>
<evidence type="ECO:0000259" key="11">
    <source>
        <dbReference type="SMART" id="SM00184"/>
    </source>
</evidence>
<accession>A0A1I7WK40</accession>
<dbReference type="Pfam" id="PF13889">
    <property type="entry name" value="Chromosome_seg"/>
    <property type="match status" value="1"/>
</dbReference>
<evidence type="ECO:0000256" key="7">
    <source>
        <dbReference type="ARBA" id="ARBA00023136"/>
    </source>
</evidence>
<dbReference type="GO" id="GO:0016020">
    <property type="term" value="C:membrane"/>
    <property type="evidence" value="ECO:0007669"/>
    <property type="project" value="UniProtKB-SubCell"/>
</dbReference>
<dbReference type="WBParaSite" id="Hba_05406">
    <property type="protein sequence ID" value="Hba_05406"/>
    <property type="gene ID" value="Hba_05406"/>
</dbReference>
<keyword evidence="4" id="KW-0863">Zinc-finger</keyword>
<keyword evidence="14" id="KW-1185">Reference proteome</keyword>
<feature type="transmembrane region" description="Helical" evidence="10">
    <location>
        <begin position="328"/>
        <end position="351"/>
    </location>
</feature>
<dbReference type="SUPFAM" id="SSF57850">
    <property type="entry name" value="RING/U-box"/>
    <property type="match status" value="1"/>
</dbReference>
<feature type="domain" description="RING-type" evidence="11">
    <location>
        <begin position="463"/>
        <end position="526"/>
    </location>
</feature>
<keyword evidence="2 10" id="KW-0812">Transmembrane</keyword>
<dbReference type="InterPro" id="IPR025754">
    <property type="entry name" value="TRC8_N_dom"/>
</dbReference>
<keyword evidence="6 10" id="KW-1133">Transmembrane helix</keyword>
<organism evidence="14 15">
    <name type="scientific">Heterorhabditis bacteriophora</name>
    <name type="common">Entomopathogenic nematode worm</name>
    <dbReference type="NCBI Taxonomy" id="37862"/>
    <lineage>
        <taxon>Eukaryota</taxon>
        <taxon>Metazoa</taxon>
        <taxon>Ecdysozoa</taxon>
        <taxon>Nematoda</taxon>
        <taxon>Chromadorea</taxon>
        <taxon>Rhabditida</taxon>
        <taxon>Rhabditina</taxon>
        <taxon>Rhabditomorpha</taxon>
        <taxon>Strongyloidea</taxon>
        <taxon>Heterorhabditidae</taxon>
        <taxon>Heterorhabditis</taxon>
    </lineage>
</organism>
<feature type="transmembrane region" description="Helical" evidence="10">
    <location>
        <begin position="261"/>
        <end position="283"/>
    </location>
</feature>
<evidence type="ECO:0000259" key="12">
    <source>
        <dbReference type="SMART" id="SM00744"/>
    </source>
</evidence>
<evidence type="ECO:0000256" key="9">
    <source>
        <dbReference type="SAM" id="MobiDB-lite"/>
    </source>
</evidence>
<evidence type="ECO:0000256" key="5">
    <source>
        <dbReference type="ARBA" id="ARBA00022833"/>
    </source>
</evidence>
<protein>
    <submittedName>
        <fullName evidence="15">RING-type domain-containing protein</fullName>
    </submittedName>
</protein>
<dbReference type="Proteomes" id="UP000095283">
    <property type="component" value="Unplaced"/>
</dbReference>
<feature type="transmembrane region" description="Helical" evidence="10">
    <location>
        <begin position="408"/>
        <end position="425"/>
    </location>
</feature>
<feature type="domain" description="Atos-like conserved" evidence="13">
    <location>
        <begin position="911"/>
        <end position="971"/>
    </location>
</feature>
<evidence type="ECO:0000256" key="6">
    <source>
        <dbReference type="ARBA" id="ARBA00022989"/>
    </source>
</evidence>
<dbReference type="InterPro" id="IPR011016">
    <property type="entry name" value="Znf_RING-CH"/>
</dbReference>
<dbReference type="SMART" id="SM00184">
    <property type="entry name" value="RING"/>
    <property type="match status" value="1"/>
</dbReference>
<evidence type="ECO:0000256" key="8">
    <source>
        <dbReference type="ARBA" id="ARBA00034497"/>
    </source>
</evidence>
<feature type="transmembrane region" description="Helical" evidence="10">
    <location>
        <begin position="304"/>
        <end position="322"/>
    </location>
</feature>
<feature type="transmembrane region" description="Helical" evidence="10">
    <location>
        <begin position="196"/>
        <end position="215"/>
    </location>
</feature>
<comment type="subcellular location">
    <subcellularLocation>
        <location evidence="1">Membrane</location>
        <topology evidence="1">Multi-pass membrane protein</topology>
    </subcellularLocation>
</comment>
<dbReference type="SMART" id="SM01177">
    <property type="entry name" value="DUF4210"/>
    <property type="match status" value="1"/>
</dbReference>
<dbReference type="InterPro" id="IPR051506">
    <property type="entry name" value="ATOS_Transcription_Regulators"/>
</dbReference>
<evidence type="ECO:0000256" key="2">
    <source>
        <dbReference type="ARBA" id="ARBA00022692"/>
    </source>
</evidence>
<dbReference type="PANTHER" id="PTHR13199:SF11">
    <property type="entry name" value="PROTEIN ATOSSA"/>
    <property type="match status" value="1"/>
</dbReference>
<evidence type="ECO:0000256" key="1">
    <source>
        <dbReference type="ARBA" id="ARBA00004141"/>
    </source>
</evidence>
<evidence type="ECO:0000256" key="4">
    <source>
        <dbReference type="ARBA" id="ARBA00022771"/>
    </source>
</evidence>
<evidence type="ECO:0000313" key="14">
    <source>
        <dbReference type="Proteomes" id="UP000095283"/>
    </source>
</evidence>
<dbReference type="InterPro" id="IPR025261">
    <property type="entry name" value="Atos-like_cons_dom"/>
</dbReference>
<dbReference type="InterPro" id="IPR001841">
    <property type="entry name" value="Znf_RING"/>
</dbReference>
<dbReference type="InterPro" id="IPR013083">
    <property type="entry name" value="Znf_RING/FYVE/PHD"/>
</dbReference>
<dbReference type="Pfam" id="PF13639">
    <property type="entry name" value="zf-RING_2"/>
    <property type="match status" value="1"/>
</dbReference>
<keyword evidence="7 10" id="KW-0472">Membrane</keyword>
<feature type="transmembrane region" description="Helical" evidence="10">
    <location>
        <begin position="382"/>
        <end position="402"/>
    </location>
</feature>
<evidence type="ECO:0000256" key="3">
    <source>
        <dbReference type="ARBA" id="ARBA00022723"/>
    </source>
</evidence>
<evidence type="ECO:0000256" key="10">
    <source>
        <dbReference type="SAM" id="Phobius"/>
    </source>
</evidence>
<feature type="transmembrane region" description="Helical" evidence="10">
    <location>
        <begin position="610"/>
        <end position="633"/>
    </location>
</feature>
<keyword evidence="3" id="KW-0479">Metal-binding</keyword>
<reference evidence="15" key="1">
    <citation type="submission" date="2016-11" db="UniProtKB">
        <authorList>
            <consortium name="WormBaseParasite"/>
        </authorList>
    </citation>
    <scope>IDENTIFICATION</scope>
</reference>
<dbReference type="SMART" id="SM00744">
    <property type="entry name" value="RINGv"/>
    <property type="match status" value="1"/>
</dbReference>
<feature type="domain" description="RING-CH-type" evidence="12">
    <location>
        <begin position="462"/>
        <end position="498"/>
    </location>
</feature>
<dbReference type="AlphaFoldDB" id="A0A1I7WK40"/>
<dbReference type="GO" id="GO:0008270">
    <property type="term" value="F:zinc ion binding"/>
    <property type="evidence" value="ECO:0007669"/>
    <property type="project" value="UniProtKB-KW"/>
</dbReference>